<sequence length="390" mass="43889">MPFPMKIQPIDFQSPEETPRFEPVKPVVKSRLKRLFERQFLRNSSAEKVGVVEEPLHFNKEGSNGGSAEFEPSSVCLAKMVQNFIEENNEKQSGAIKCGRNRCNCFNGNCNDSSEDELDTYFGDSNLASCGEACEILKSLVPCAGVDERNLLADTAKVVEKNKICKRKDDIFRKIVTDGLLAVGYDASICKSRWDKSPSYPAGEYEYIDVIIEGERLIVDVDFRSEFEIARSTKTYKSILQTLPYIFVGKADRLQKIISIVSEAAKQSLKKKGMHIPPWRKAEYIKAKWLSPHARDTLCRSNESNSKIEKTRPLDRSDSESDQLSRGEKNSVDDTELEEGESVFVLSESSEEEKKVKAVKEWKAPEIKPKSLQIGARIVTGLASVIEDQP</sequence>
<protein>
    <submittedName>
        <fullName evidence="1">Uncharacterized protein</fullName>
    </submittedName>
</protein>
<accession>A0ACC1YUA1</accession>
<dbReference type="Proteomes" id="UP001164539">
    <property type="component" value="Chromosome 1"/>
</dbReference>
<reference evidence="1 2" key="1">
    <citation type="journal article" date="2023" name="Science">
        <title>Complex scaffold remodeling in plant triterpene biosynthesis.</title>
        <authorList>
            <person name="De La Pena R."/>
            <person name="Hodgson H."/>
            <person name="Liu J.C."/>
            <person name="Stephenson M.J."/>
            <person name="Martin A.C."/>
            <person name="Owen C."/>
            <person name="Harkess A."/>
            <person name="Leebens-Mack J."/>
            <person name="Jimenez L.E."/>
            <person name="Osbourn A."/>
            <person name="Sattely E.S."/>
        </authorList>
    </citation>
    <scope>NUCLEOTIDE SEQUENCE [LARGE SCALE GENOMIC DNA]</scope>
    <source>
        <strain evidence="2">cv. JPN11</strain>
        <tissue evidence="1">Leaf</tissue>
    </source>
</reference>
<evidence type="ECO:0000313" key="2">
    <source>
        <dbReference type="Proteomes" id="UP001164539"/>
    </source>
</evidence>
<name>A0ACC1YUA1_MELAZ</name>
<gene>
    <name evidence="1" type="ORF">OWV82_000496</name>
</gene>
<proteinExistence type="predicted"/>
<keyword evidence="2" id="KW-1185">Reference proteome</keyword>
<organism evidence="1 2">
    <name type="scientific">Melia azedarach</name>
    <name type="common">Chinaberry tree</name>
    <dbReference type="NCBI Taxonomy" id="155640"/>
    <lineage>
        <taxon>Eukaryota</taxon>
        <taxon>Viridiplantae</taxon>
        <taxon>Streptophyta</taxon>
        <taxon>Embryophyta</taxon>
        <taxon>Tracheophyta</taxon>
        <taxon>Spermatophyta</taxon>
        <taxon>Magnoliopsida</taxon>
        <taxon>eudicotyledons</taxon>
        <taxon>Gunneridae</taxon>
        <taxon>Pentapetalae</taxon>
        <taxon>rosids</taxon>
        <taxon>malvids</taxon>
        <taxon>Sapindales</taxon>
        <taxon>Meliaceae</taxon>
        <taxon>Melia</taxon>
    </lineage>
</organism>
<dbReference type="EMBL" id="CM051394">
    <property type="protein sequence ID" value="KAJ4727390.1"/>
    <property type="molecule type" value="Genomic_DNA"/>
</dbReference>
<evidence type="ECO:0000313" key="1">
    <source>
        <dbReference type="EMBL" id="KAJ4727390.1"/>
    </source>
</evidence>
<comment type="caution">
    <text evidence="1">The sequence shown here is derived from an EMBL/GenBank/DDBJ whole genome shotgun (WGS) entry which is preliminary data.</text>
</comment>